<dbReference type="InterPro" id="IPR001466">
    <property type="entry name" value="Beta-lactam-related"/>
</dbReference>
<accession>D5PF56</accession>
<protein>
    <submittedName>
        <fullName evidence="2">Beta-lactamase</fullName>
        <ecNumber evidence="2">3.4.16.4</ecNumber>
    </submittedName>
</protein>
<dbReference type="eggNOG" id="COG1680">
    <property type="taxonomic scope" value="Bacteria"/>
</dbReference>
<dbReference type="RefSeq" id="WP_007168789.1">
    <property type="nucleotide sequence ID" value="NZ_GG770554.1"/>
</dbReference>
<dbReference type="AlphaFoldDB" id="D5PF56"/>
<keyword evidence="2" id="KW-0378">Hydrolase</keyword>
<keyword evidence="2" id="KW-0121">Carboxypeptidase</keyword>
<dbReference type="Pfam" id="PF00144">
    <property type="entry name" value="Beta-lactamase"/>
    <property type="match status" value="1"/>
</dbReference>
<feature type="domain" description="Beta-lactamase-related" evidence="1">
    <location>
        <begin position="103"/>
        <end position="447"/>
    </location>
</feature>
<dbReference type="Gene3D" id="3.40.710.10">
    <property type="entry name" value="DD-peptidase/beta-lactamase superfamily"/>
    <property type="match status" value="1"/>
</dbReference>
<dbReference type="EC" id="3.4.16.4" evidence="2"/>
<evidence type="ECO:0000259" key="1">
    <source>
        <dbReference type="Pfam" id="PF00144"/>
    </source>
</evidence>
<dbReference type="PANTHER" id="PTHR43283">
    <property type="entry name" value="BETA-LACTAMASE-RELATED"/>
    <property type="match status" value="1"/>
</dbReference>
<sequence length="510" mass="55319">MSNVSGLKGYNVRLDSQLLNSTPIPEGQPFPYVGAMSATDYSDRITITAIDNAGHETDPVSLRDLGETLITTNPTPTDLLPLETRNSIDGIVAKYIKPNDVTDGAIIGIYTEDGSYDKAFGGDRTTGLTLTIDHKMRYGSCTKMYTAILILAQIDAGHLSLDDKLDQFVSGVANGGKITIKNLLQMQSGIEDYLQQDATVAQSYFLTPTATFDPLPKIRSYTPLFEPGTQSEYSNSNYILLGMILEWCDAQYGTGRDIRTIIYEDCLTPLGLTETEWPTGNYMTAPYARGWAANLALSQVQATLGPLYGLLASLGLLQSALSLAGYGSVQTTPEVEFTAVSTSWAGAAGALNGTVANAVKFGRALANGDLLTPEMKQYRDENFVDYLKFDPKGPEQGQGWMGFGLGVVQWGSWLGWIGNLGGYKCTLFANPTNGAVIVVMMNHMSAQDVQTFYEIAYLLYPETTLIQPSIVRMPGLESPRAFGLMEVLRWAPIGDQDGATAIPLKVPYTL</sequence>
<keyword evidence="2" id="KW-0645">Protease</keyword>
<keyword evidence="3" id="KW-1185">Reference proteome</keyword>
<reference evidence="2 3" key="1">
    <citation type="submission" date="2010-04" db="EMBL/GenBank/DDBJ databases">
        <authorList>
            <person name="Muzny D."/>
            <person name="Qin X."/>
            <person name="Deng J."/>
            <person name="Jiang H."/>
            <person name="Liu Y."/>
            <person name="Qu J."/>
            <person name="Song X.-Z."/>
            <person name="Zhang L."/>
            <person name="Thornton R."/>
            <person name="Coyle M."/>
            <person name="Francisco L."/>
            <person name="Jackson L."/>
            <person name="Javaid M."/>
            <person name="Korchina V."/>
            <person name="Kovar C."/>
            <person name="Mata R."/>
            <person name="Mathew T."/>
            <person name="Ngo R."/>
            <person name="Nguyen L."/>
            <person name="Nguyen N."/>
            <person name="Okwuonu G."/>
            <person name="Ongeri F."/>
            <person name="Pham C."/>
            <person name="Simmons D."/>
            <person name="Wilczek-Boney K."/>
            <person name="Hale W."/>
            <person name="Jakkamsetti A."/>
            <person name="Pham P."/>
            <person name="Ruth R."/>
            <person name="San Lucas F."/>
            <person name="Warren J."/>
            <person name="Zhang J."/>
            <person name="Zhao Z."/>
            <person name="Zhou C."/>
            <person name="Zhu D."/>
            <person name="Lee S."/>
            <person name="Bess C."/>
            <person name="Blankenburg K."/>
            <person name="Forbes L."/>
            <person name="Fu Q."/>
            <person name="Gubbala S."/>
            <person name="Hirani K."/>
            <person name="Jayaseelan J.C."/>
            <person name="Lara F."/>
            <person name="Munidasa M."/>
            <person name="Palculict T."/>
            <person name="Patil S."/>
            <person name="Pu L.-L."/>
            <person name="Saada N."/>
            <person name="Tang L."/>
            <person name="Weissenberger G."/>
            <person name="Zhu Y."/>
            <person name="Hemphill L."/>
            <person name="Shang Y."/>
            <person name="Youmans B."/>
            <person name="Ayvaz T."/>
            <person name="Ross M."/>
            <person name="Santibanez J."/>
            <person name="Aqrawi P."/>
            <person name="Gross S."/>
            <person name="Joshi V."/>
            <person name="Fowler G."/>
            <person name="Nazareth L."/>
            <person name="Reid J."/>
            <person name="Worley K."/>
            <person name="Petrosino J."/>
            <person name="Highlander S."/>
            <person name="Gibbs R."/>
        </authorList>
    </citation>
    <scope>NUCLEOTIDE SEQUENCE [LARGE SCALE GENOMIC DNA]</scope>
    <source>
        <strain evidence="2 3">ATCC BAA-614</strain>
    </source>
</reference>
<gene>
    <name evidence="2" type="ORF">HMPREF0591_4800</name>
</gene>
<proteinExistence type="predicted"/>
<evidence type="ECO:0000313" key="2">
    <source>
        <dbReference type="EMBL" id="EFG75300.1"/>
    </source>
</evidence>
<dbReference type="InterPro" id="IPR012338">
    <property type="entry name" value="Beta-lactam/transpept-like"/>
</dbReference>
<dbReference type="GO" id="GO:0009002">
    <property type="term" value="F:serine-type D-Ala-D-Ala carboxypeptidase activity"/>
    <property type="evidence" value="ECO:0007669"/>
    <property type="project" value="UniProtKB-EC"/>
</dbReference>
<dbReference type="InterPro" id="IPR050789">
    <property type="entry name" value="Diverse_Enzym_Activities"/>
</dbReference>
<dbReference type="SUPFAM" id="SSF56601">
    <property type="entry name" value="beta-lactamase/transpeptidase-like"/>
    <property type="match status" value="1"/>
</dbReference>
<name>D5PF56_9MYCO</name>
<evidence type="ECO:0000313" key="3">
    <source>
        <dbReference type="Proteomes" id="UP000003653"/>
    </source>
</evidence>
<dbReference type="EMBL" id="ADNV01000330">
    <property type="protein sequence ID" value="EFG75300.1"/>
    <property type="molecule type" value="Genomic_DNA"/>
</dbReference>
<dbReference type="HOGENOM" id="CLU_534023_0_0_11"/>
<comment type="caution">
    <text evidence="2">The sequence shown here is derived from an EMBL/GenBank/DDBJ whole genome shotgun (WGS) entry which is preliminary data.</text>
</comment>
<dbReference type="Proteomes" id="UP000003653">
    <property type="component" value="Unassembled WGS sequence"/>
</dbReference>
<organism evidence="2 3">
    <name type="scientific">Mycobacterium parascrofulaceum ATCC BAA-614</name>
    <dbReference type="NCBI Taxonomy" id="525368"/>
    <lineage>
        <taxon>Bacteria</taxon>
        <taxon>Bacillati</taxon>
        <taxon>Actinomycetota</taxon>
        <taxon>Actinomycetes</taxon>
        <taxon>Mycobacteriales</taxon>
        <taxon>Mycobacteriaceae</taxon>
        <taxon>Mycobacterium</taxon>
        <taxon>Mycobacterium simiae complex</taxon>
    </lineage>
</organism>